<keyword evidence="11" id="KW-1185">Reference proteome</keyword>
<feature type="transmembrane region" description="Helical" evidence="9">
    <location>
        <begin position="308"/>
        <end position="337"/>
    </location>
</feature>
<dbReference type="RefSeq" id="WP_010445459.1">
    <property type="nucleotide sequence ID" value="NZ_LT629777.1"/>
</dbReference>
<feature type="transmembrane region" description="Helical" evidence="9">
    <location>
        <begin position="386"/>
        <end position="403"/>
    </location>
</feature>
<feature type="transmembrane region" description="Helical" evidence="9">
    <location>
        <begin position="187"/>
        <end position="207"/>
    </location>
</feature>
<dbReference type="CDD" id="cd10322">
    <property type="entry name" value="SLC5sbd"/>
    <property type="match status" value="1"/>
</dbReference>
<keyword evidence="3" id="KW-0813">Transport</keyword>
<evidence type="ECO:0000256" key="5">
    <source>
        <dbReference type="ARBA" id="ARBA00022847"/>
    </source>
</evidence>
<comment type="similarity">
    <text evidence="2 8">Belongs to the sodium:solute symporter (SSF) (TC 2.A.21) family.</text>
</comment>
<gene>
    <name evidence="10" type="ORF">SAMN05216598_4939</name>
</gene>
<evidence type="ECO:0000313" key="11">
    <source>
        <dbReference type="Proteomes" id="UP000199524"/>
    </source>
</evidence>
<feature type="transmembrane region" description="Helical" evidence="9">
    <location>
        <begin position="264"/>
        <end position="288"/>
    </location>
</feature>
<feature type="transmembrane region" description="Helical" evidence="9">
    <location>
        <begin position="358"/>
        <end position="374"/>
    </location>
</feature>
<evidence type="ECO:0000256" key="4">
    <source>
        <dbReference type="ARBA" id="ARBA00022692"/>
    </source>
</evidence>
<dbReference type="Pfam" id="PF00474">
    <property type="entry name" value="SSF"/>
    <property type="match status" value="1"/>
</dbReference>
<accession>A0A1H1ZA16</accession>
<feature type="transmembrane region" description="Helical" evidence="9">
    <location>
        <begin position="433"/>
        <end position="453"/>
    </location>
</feature>
<dbReference type="AlphaFoldDB" id="A0A1H1ZA16"/>
<evidence type="ECO:0000256" key="7">
    <source>
        <dbReference type="ARBA" id="ARBA00023136"/>
    </source>
</evidence>
<sequence length="471" mass="50764">MEAFNSQDTLLIIAMVVIYILFTTWLSLRLRSRTSEQYMVAARSMPAYIVGILMMSEYIGAKSTVGTAQAAFESGMAASWSVIAASIGFPLFGLLMARKLYNSGEFTISGFIEKKYGRSTKLMVSVIMIYALLLVNVGNYISGAAAIATVLKINLPVAAFITAIISTLYYVFGGLKSVAYVSILHTAVKYVGIMIVVGTALSLSGGFEKVHQGLPAHYFTWDGAIGGSRVLAWIIGTAGAIFSTQFIIQAICSTRNAKAAQASTFWAALLCLPISLALGFIGVAAKYLYPDMNSLYAMPVFLQSMSPWMAGVVTISLVASIFVGVSTVALAIASLVVRDFYVPMFKPDAEREFRMTKLIGLVIGFVPLIFVLFVPEILNLSFFTRALRLSITVVALVAIYLPFFATTRGATLGLAAATITTSAWYLLNNPYGIDNMYIALITPALVILIERCLPGSQRAANHSPSEVSNAK</sequence>
<evidence type="ECO:0000256" key="2">
    <source>
        <dbReference type="ARBA" id="ARBA00006434"/>
    </source>
</evidence>
<dbReference type="Gene3D" id="1.20.1730.10">
    <property type="entry name" value="Sodium/glucose cotransporter"/>
    <property type="match status" value="1"/>
</dbReference>
<feature type="transmembrane region" description="Helical" evidence="9">
    <location>
        <begin position="122"/>
        <end position="141"/>
    </location>
</feature>
<proteinExistence type="inferred from homology"/>
<dbReference type="InterPro" id="IPR038377">
    <property type="entry name" value="Na/Glc_symporter_sf"/>
</dbReference>
<keyword evidence="7 9" id="KW-0472">Membrane</keyword>
<keyword evidence="5" id="KW-0769">Symport</keyword>
<dbReference type="EMBL" id="LT629777">
    <property type="protein sequence ID" value="SDT30510.1"/>
    <property type="molecule type" value="Genomic_DNA"/>
</dbReference>
<dbReference type="InterPro" id="IPR050277">
    <property type="entry name" value="Sodium:Solute_Symporter"/>
</dbReference>
<dbReference type="GO" id="GO:0005886">
    <property type="term" value="C:plasma membrane"/>
    <property type="evidence" value="ECO:0007669"/>
    <property type="project" value="TreeGrafter"/>
</dbReference>
<evidence type="ECO:0000256" key="3">
    <source>
        <dbReference type="ARBA" id="ARBA00022448"/>
    </source>
</evidence>
<dbReference type="InterPro" id="IPR001734">
    <property type="entry name" value="Na/solute_symporter"/>
</dbReference>
<dbReference type="PROSITE" id="PS50283">
    <property type="entry name" value="NA_SOLUT_SYMP_3"/>
    <property type="match status" value="1"/>
</dbReference>
<comment type="subcellular location">
    <subcellularLocation>
        <location evidence="1">Membrane</location>
        <topology evidence="1">Multi-pass membrane protein</topology>
    </subcellularLocation>
</comment>
<evidence type="ECO:0000256" key="1">
    <source>
        <dbReference type="ARBA" id="ARBA00004141"/>
    </source>
</evidence>
<feature type="transmembrane region" description="Helical" evidence="9">
    <location>
        <begin position="12"/>
        <end position="28"/>
    </location>
</feature>
<dbReference type="GeneID" id="300209806"/>
<feature type="transmembrane region" description="Helical" evidence="9">
    <location>
        <begin position="40"/>
        <end position="60"/>
    </location>
</feature>
<dbReference type="PANTHER" id="PTHR48086:SF7">
    <property type="entry name" value="SODIUM-SOLUTE SYMPORTER-RELATED"/>
    <property type="match status" value="1"/>
</dbReference>
<keyword evidence="6 9" id="KW-1133">Transmembrane helix</keyword>
<dbReference type="GO" id="GO:0015293">
    <property type="term" value="F:symporter activity"/>
    <property type="evidence" value="ECO:0007669"/>
    <property type="project" value="UniProtKB-KW"/>
</dbReference>
<organism evidence="10 11">
    <name type="scientific">Pseudomonas asplenii</name>
    <dbReference type="NCBI Taxonomy" id="53407"/>
    <lineage>
        <taxon>Bacteria</taxon>
        <taxon>Pseudomonadati</taxon>
        <taxon>Pseudomonadota</taxon>
        <taxon>Gammaproteobacteria</taxon>
        <taxon>Pseudomonadales</taxon>
        <taxon>Pseudomonadaceae</taxon>
        <taxon>Pseudomonas</taxon>
    </lineage>
</organism>
<feature type="transmembrane region" description="Helical" evidence="9">
    <location>
        <begin position="153"/>
        <end position="175"/>
    </location>
</feature>
<feature type="transmembrane region" description="Helical" evidence="9">
    <location>
        <begin position="230"/>
        <end position="252"/>
    </location>
</feature>
<name>A0A1H1ZA16_9PSED</name>
<evidence type="ECO:0000313" key="10">
    <source>
        <dbReference type="EMBL" id="SDT30510.1"/>
    </source>
</evidence>
<evidence type="ECO:0000256" key="8">
    <source>
        <dbReference type="RuleBase" id="RU362091"/>
    </source>
</evidence>
<evidence type="ECO:0000256" key="9">
    <source>
        <dbReference type="SAM" id="Phobius"/>
    </source>
</evidence>
<dbReference type="Proteomes" id="UP000199524">
    <property type="component" value="Chromosome I"/>
</dbReference>
<evidence type="ECO:0000256" key="6">
    <source>
        <dbReference type="ARBA" id="ARBA00022989"/>
    </source>
</evidence>
<protein>
    <submittedName>
        <fullName evidence="10">Solute:Na+ symporter, SSS family</fullName>
    </submittedName>
</protein>
<feature type="transmembrane region" description="Helical" evidence="9">
    <location>
        <begin position="80"/>
        <end position="101"/>
    </location>
</feature>
<dbReference type="PANTHER" id="PTHR48086">
    <property type="entry name" value="SODIUM/PROLINE SYMPORTER-RELATED"/>
    <property type="match status" value="1"/>
</dbReference>
<reference evidence="11" key="1">
    <citation type="submission" date="2016-10" db="EMBL/GenBank/DDBJ databases">
        <authorList>
            <person name="Varghese N."/>
            <person name="Submissions S."/>
        </authorList>
    </citation>
    <scope>NUCLEOTIDE SEQUENCE [LARGE SCALE GENOMIC DNA]</scope>
    <source>
        <strain evidence="11">ATCC 23835</strain>
    </source>
</reference>
<keyword evidence="4 9" id="KW-0812">Transmembrane</keyword>